<dbReference type="RefSeq" id="WP_220563188.1">
    <property type="nucleotide sequence ID" value="NZ_CP074133.1"/>
</dbReference>
<keyword evidence="3" id="KW-1185">Reference proteome</keyword>
<reference evidence="2 3" key="1">
    <citation type="submission" date="2021-05" db="EMBL/GenBank/DDBJ databases">
        <title>Direct Submission.</title>
        <authorList>
            <person name="Li K."/>
            <person name="Gao J."/>
        </authorList>
    </citation>
    <scope>NUCLEOTIDE SEQUENCE [LARGE SCALE GENOMIC DNA]</scope>
    <source>
        <strain evidence="2 3">Mg02</strain>
    </source>
</reference>
<dbReference type="InterPro" id="IPR016040">
    <property type="entry name" value="NAD(P)-bd_dom"/>
</dbReference>
<sequence length="258" mass="26613">MNAPVLVTGGTGTLGSLVVPLLRGAGHEVRLLTRGSRPAPEGLAHVRADLRTGEGIDPALEGVGTVLHLAGGPKGDDVATRNLVAAAERAGVGHLLLISVVAADRVPLGYFRAKLGAERAVQESAVPWTVLRAAQFHDLALTAVRALAKAPLVPVPGLRWESVDARDVAERLAALASGGPAGRVADLAGPEVLPMADLLRTYLEARGVRRPTVPLRIPGAAGRAYRAGENLAGPDADRGTRTWAAFLAEHLGAVSSGR</sequence>
<dbReference type="InterPro" id="IPR051604">
    <property type="entry name" value="Ergot_Alk_Oxidoreductase"/>
</dbReference>
<evidence type="ECO:0000313" key="3">
    <source>
        <dbReference type="Proteomes" id="UP000676079"/>
    </source>
</evidence>
<evidence type="ECO:0000259" key="1">
    <source>
        <dbReference type="Pfam" id="PF13460"/>
    </source>
</evidence>
<dbReference type="Proteomes" id="UP000676079">
    <property type="component" value="Chromosome"/>
</dbReference>
<dbReference type="PANTHER" id="PTHR43162">
    <property type="match status" value="1"/>
</dbReference>
<organism evidence="2 3">
    <name type="scientific">Nocardiopsis changdeensis</name>
    <dbReference type="NCBI Taxonomy" id="2831969"/>
    <lineage>
        <taxon>Bacteria</taxon>
        <taxon>Bacillati</taxon>
        <taxon>Actinomycetota</taxon>
        <taxon>Actinomycetes</taxon>
        <taxon>Streptosporangiales</taxon>
        <taxon>Nocardiopsidaceae</taxon>
        <taxon>Nocardiopsis</taxon>
    </lineage>
</organism>
<feature type="domain" description="NAD(P)-binding" evidence="1">
    <location>
        <begin position="9"/>
        <end position="175"/>
    </location>
</feature>
<name>A0ABX8BI92_9ACTN</name>
<evidence type="ECO:0000313" key="2">
    <source>
        <dbReference type="EMBL" id="QUX21965.1"/>
    </source>
</evidence>
<dbReference type="PANTHER" id="PTHR43162:SF1">
    <property type="entry name" value="PRESTALK A DIFFERENTIATION PROTEIN A"/>
    <property type="match status" value="1"/>
</dbReference>
<dbReference type="EMBL" id="CP074133">
    <property type="protein sequence ID" value="QUX21965.1"/>
    <property type="molecule type" value="Genomic_DNA"/>
</dbReference>
<dbReference type="Pfam" id="PF13460">
    <property type="entry name" value="NAD_binding_10"/>
    <property type="match status" value="1"/>
</dbReference>
<gene>
    <name evidence="2" type="ORF">KGD84_26955</name>
</gene>
<dbReference type="InterPro" id="IPR036291">
    <property type="entry name" value="NAD(P)-bd_dom_sf"/>
</dbReference>
<dbReference type="SUPFAM" id="SSF51735">
    <property type="entry name" value="NAD(P)-binding Rossmann-fold domains"/>
    <property type="match status" value="1"/>
</dbReference>
<protein>
    <submittedName>
        <fullName evidence="2">NAD(P)H-binding protein</fullName>
    </submittedName>
</protein>
<dbReference type="Gene3D" id="3.40.50.720">
    <property type="entry name" value="NAD(P)-binding Rossmann-like Domain"/>
    <property type="match status" value="1"/>
</dbReference>
<proteinExistence type="predicted"/>
<accession>A0ABX8BI92</accession>